<dbReference type="Pfam" id="PF09907">
    <property type="entry name" value="HigB_toxin"/>
    <property type="match status" value="1"/>
</dbReference>
<dbReference type="AlphaFoldDB" id="A0A1G2SD59"/>
<dbReference type="Proteomes" id="UP000178817">
    <property type="component" value="Unassembled WGS sequence"/>
</dbReference>
<gene>
    <name evidence="1" type="ORF">A3B07_01360</name>
</gene>
<organism evidence="1 2">
    <name type="scientific">Candidatus Yonathbacteria bacterium RIFCSPLOWO2_01_FULL_43_27</name>
    <dbReference type="NCBI Taxonomy" id="1802726"/>
    <lineage>
        <taxon>Bacteria</taxon>
        <taxon>Candidatus Yonathiibacteriota</taxon>
    </lineage>
</organism>
<evidence type="ECO:0008006" key="3">
    <source>
        <dbReference type="Google" id="ProtNLM"/>
    </source>
</evidence>
<dbReference type="EMBL" id="MHUV01000004">
    <property type="protein sequence ID" value="OHA82748.1"/>
    <property type="molecule type" value="Genomic_DNA"/>
</dbReference>
<comment type="caution">
    <text evidence="1">The sequence shown here is derived from an EMBL/GenBank/DDBJ whole genome shotgun (WGS) entry which is preliminary data.</text>
</comment>
<sequence length="95" mass="11310">MKLLGKTILHDFKDKHADAKPSIESWEAEVEEAQWDTPHQLKSRYPKASFVGGQQVIFDFCWNKYRLLTVVNYRNKIILIEKMGTHKEYDKWNLN</sequence>
<reference evidence="1 2" key="1">
    <citation type="journal article" date="2016" name="Nat. Commun.">
        <title>Thousands of microbial genomes shed light on interconnected biogeochemical processes in an aquifer system.</title>
        <authorList>
            <person name="Anantharaman K."/>
            <person name="Brown C.T."/>
            <person name="Hug L.A."/>
            <person name="Sharon I."/>
            <person name="Castelle C.J."/>
            <person name="Probst A.J."/>
            <person name="Thomas B.C."/>
            <person name="Singh A."/>
            <person name="Wilkins M.J."/>
            <person name="Karaoz U."/>
            <person name="Brodie E.L."/>
            <person name="Williams K.H."/>
            <person name="Hubbard S.S."/>
            <person name="Banfield J.F."/>
        </authorList>
    </citation>
    <scope>NUCLEOTIDE SEQUENCE [LARGE SCALE GENOMIC DNA]</scope>
</reference>
<dbReference type="GO" id="GO:0003723">
    <property type="term" value="F:RNA binding"/>
    <property type="evidence" value="ECO:0007669"/>
    <property type="project" value="InterPro"/>
</dbReference>
<dbReference type="GO" id="GO:0004519">
    <property type="term" value="F:endonuclease activity"/>
    <property type="evidence" value="ECO:0007669"/>
    <property type="project" value="InterPro"/>
</dbReference>
<evidence type="ECO:0000313" key="2">
    <source>
        <dbReference type="Proteomes" id="UP000178817"/>
    </source>
</evidence>
<dbReference type="InterPro" id="IPR018669">
    <property type="entry name" value="Toxin_HigB"/>
</dbReference>
<name>A0A1G2SD59_9BACT</name>
<proteinExistence type="predicted"/>
<accession>A0A1G2SD59</accession>
<evidence type="ECO:0000313" key="1">
    <source>
        <dbReference type="EMBL" id="OHA82748.1"/>
    </source>
</evidence>
<protein>
    <recommendedName>
        <fullName evidence="3">Addiction module toxin RelE</fullName>
    </recommendedName>
</protein>
<dbReference type="GO" id="GO:0110001">
    <property type="term" value="C:toxin-antitoxin complex"/>
    <property type="evidence" value="ECO:0007669"/>
    <property type="project" value="InterPro"/>
</dbReference>
<dbReference type="STRING" id="1802726.A3B07_01360"/>